<evidence type="ECO:0000259" key="3">
    <source>
        <dbReference type="Pfam" id="PF22335"/>
    </source>
</evidence>
<dbReference type="Gene3D" id="3.30.70.270">
    <property type="match status" value="1"/>
</dbReference>
<reference evidence="4 5" key="1">
    <citation type="submission" date="2022-10" db="EMBL/GenBank/DDBJ databases">
        <title>Identification of biosynthetic pathway for the production of the potent trypsin inhibitor radiosumin.</title>
        <authorList>
            <person name="Fewer D.P."/>
            <person name="Delbaje E."/>
            <person name="Ouyang X."/>
            <person name="Agostino P.D."/>
            <person name="Wahlsten M."/>
            <person name="Jokela J."/>
            <person name="Permi P."/>
            <person name="Haapaniemi E."/>
            <person name="Koistinen H."/>
        </authorList>
    </citation>
    <scope>NUCLEOTIDE SEQUENCE [LARGE SCALE GENOMIC DNA]</scope>
    <source>
        <strain evidence="4 5">NIES-515</strain>
    </source>
</reference>
<comment type="caution">
    <text evidence="4">The sequence shown here is derived from an EMBL/GenBank/DDBJ whole genome shotgun (WGS) entry which is preliminary data.</text>
</comment>
<accession>A0ABT3ATP6</accession>
<dbReference type="Pfam" id="PF22335">
    <property type="entry name" value="Cas10-Cmr2_palm2"/>
    <property type="match status" value="1"/>
</dbReference>
<evidence type="ECO:0000256" key="1">
    <source>
        <dbReference type="ARBA" id="ARBA00022741"/>
    </source>
</evidence>
<organism evidence="4 5">
    <name type="scientific">Plectonema radiosum NIES-515</name>
    <dbReference type="NCBI Taxonomy" id="2986073"/>
    <lineage>
        <taxon>Bacteria</taxon>
        <taxon>Bacillati</taxon>
        <taxon>Cyanobacteriota</taxon>
        <taxon>Cyanophyceae</taxon>
        <taxon>Oscillatoriophycideae</taxon>
        <taxon>Oscillatoriales</taxon>
        <taxon>Microcoleaceae</taxon>
        <taxon>Plectonema</taxon>
    </lineage>
</organism>
<dbReference type="RefSeq" id="WP_263743934.1">
    <property type="nucleotide sequence ID" value="NZ_JAOWRF010000036.1"/>
</dbReference>
<keyword evidence="2" id="KW-0051">Antiviral defense</keyword>
<keyword evidence="1" id="KW-0547">Nucleotide-binding</keyword>
<keyword evidence="5" id="KW-1185">Reference proteome</keyword>
<name>A0ABT3ATP6_9CYAN</name>
<evidence type="ECO:0000313" key="4">
    <source>
        <dbReference type="EMBL" id="MCV3212425.1"/>
    </source>
</evidence>
<dbReference type="EMBL" id="JAOWRF010000036">
    <property type="protein sequence ID" value="MCV3212425.1"/>
    <property type="molecule type" value="Genomic_DNA"/>
</dbReference>
<dbReference type="InterPro" id="IPR054767">
    <property type="entry name" value="Cas10-Cmr2_palm2"/>
</dbReference>
<dbReference type="Proteomes" id="UP001526143">
    <property type="component" value="Unassembled WGS sequence"/>
</dbReference>
<sequence>MNNLVATVIDTTGIQKYIFGSNRLRENIGGSYLVQSATFEWVKECLLEIEKLELGKVYIFDEETDEFAPQITRNSKIAAELVYAGGGNTILLFKSEEIAKEFTKKITTKILHEAPGLNIVIAHEKLDWDKELLQEVIDKKLIQGKLENEKRKPRPSMPILGLGVTATCNSTGLVAVDTSKRYGIPENDSYLVSREIVAKLKTVDRRHNEPANKKLLNTIFKGLDLGGYAIPYDVDDLGRSEGNSSYIAIAHADGNRLGNRFQNYLQTASNNEDCIVKIRKFSQAVNYAGRNALRAVAEMVINSITIEDNQAVIKYLDKSGNVINKITLQKIDGKTYLPFRPIVYGGDDITFVCDGRLGLSLAAKLLDKFEEFTDNLPDNEGKVTACAGIAIVKTHYPFAKAYALSEALCGQAKKWMKKETNDYEKPIFSALDWHIAASGLIGSINEIRKREYEVQIPELKEVASLVMRPMRSGCCENEWRTWSGFAKVVHELNTHEDWENRRNKVMTLRDVLRQGHEATKQFRQLYRLESLPKFPEANTNLGKEGWYEGICGYFDAIEAMEFYIPLGDSTDE</sequence>
<feature type="domain" description="Cas10/Cmr2 second palm" evidence="3">
    <location>
        <begin position="246"/>
        <end position="418"/>
    </location>
</feature>
<gene>
    <name evidence="4" type="ORF">OGM63_02575</name>
</gene>
<protein>
    <recommendedName>
        <fullName evidence="3">Cas10/Cmr2 second palm domain-containing protein</fullName>
    </recommendedName>
</protein>
<dbReference type="InterPro" id="IPR043128">
    <property type="entry name" value="Rev_trsase/Diguanyl_cyclase"/>
</dbReference>
<evidence type="ECO:0000313" key="5">
    <source>
        <dbReference type="Proteomes" id="UP001526143"/>
    </source>
</evidence>
<evidence type="ECO:0000256" key="2">
    <source>
        <dbReference type="ARBA" id="ARBA00023118"/>
    </source>
</evidence>
<proteinExistence type="predicted"/>